<gene>
    <name evidence="2" type="ORF">TVAG_083620</name>
</gene>
<accession>A2DM88</accession>
<sequence length="234" mass="27321">MSSTDIFESTLSGTQDQSLISQPNELEIMYQNLSKQEKNLNKQLYCIKRSMKTLQEKIEINDNKDKNATINKNENQNKPKPNNATERLKFRDYTRKPTKMINFLEDKIGMEIDLYFLPTKPVSTEILQNRNKKVTYKNGDYSITHKTGIYQIFHNETQIIHFTNGDIQQKFSNGIIVHEYNENGSIEAVIPGSVRWITFRDGQIEKITDDGKKIIKYPDNRFVSVPKDLDFEPF</sequence>
<evidence type="ECO:0000313" key="2">
    <source>
        <dbReference type="EMBL" id="EAY18508.1"/>
    </source>
</evidence>
<dbReference type="KEGG" id="tva:5464017"/>
<evidence type="ECO:0000256" key="1">
    <source>
        <dbReference type="SAM" id="MobiDB-lite"/>
    </source>
</evidence>
<feature type="region of interest" description="Disordered" evidence="1">
    <location>
        <begin position="65"/>
        <end position="85"/>
    </location>
</feature>
<organism evidence="2 3">
    <name type="scientific">Trichomonas vaginalis (strain ATCC PRA-98 / G3)</name>
    <dbReference type="NCBI Taxonomy" id="412133"/>
    <lineage>
        <taxon>Eukaryota</taxon>
        <taxon>Metamonada</taxon>
        <taxon>Parabasalia</taxon>
        <taxon>Trichomonadida</taxon>
        <taxon>Trichomonadidae</taxon>
        <taxon>Trichomonas</taxon>
    </lineage>
</organism>
<evidence type="ECO:0008006" key="4">
    <source>
        <dbReference type="Google" id="ProtNLM"/>
    </source>
</evidence>
<dbReference type="InParanoid" id="A2DM88"/>
<dbReference type="InterPro" id="IPR047002">
    <property type="entry name" value="Tcp10_C_sf"/>
</dbReference>
<dbReference type="RefSeq" id="XP_001579494.1">
    <property type="nucleotide sequence ID" value="XM_001579444.1"/>
</dbReference>
<proteinExistence type="predicted"/>
<protein>
    <recommendedName>
        <fullName evidence="4">Centromere protein J C-terminal domain-containing protein</fullName>
    </recommendedName>
</protein>
<dbReference type="Proteomes" id="UP000001542">
    <property type="component" value="Unassembled WGS sequence"/>
</dbReference>
<dbReference type="VEuPathDB" id="TrichDB:TVAGG3_0983700"/>
<keyword evidence="3" id="KW-1185">Reference proteome</keyword>
<dbReference type="SMR" id="A2DM88"/>
<evidence type="ECO:0000313" key="3">
    <source>
        <dbReference type="Proteomes" id="UP000001542"/>
    </source>
</evidence>
<dbReference type="Gene3D" id="2.60.450.20">
    <property type="match status" value="1"/>
</dbReference>
<feature type="compositionally biased region" description="Low complexity" evidence="1">
    <location>
        <begin position="71"/>
        <end position="83"/>
    </location>
</feature>
<dbReference type="EMBL" id="DS113218">
    <property type="protein sequence ID" value="EAY18508.1"/>
    <property type="molecule type" value="Genomic_DNA"/>
</dbReference>
<dbReference type="AlphaFoldDB" id="A2DM88"/>
<dbReference type="VEuPathDB" id="TrichDB:TVAG_083620"/>
<name>A2DM88_TRIV3</name>
<reference evidence="2" key="1">
    <citation type="submission" date="2006-10" db="EMBL/GenBank/DDBJ databases">
        <authorList>
            <person name="Amadeo P."/>
            <person name="Zhao Q."/>
            <person name="Wortman J."/>
            <person name="Fraser-Liggett C."/>
            <person name="Carlton J."/>
        </authorList>
    </citation>
    <scope>NUCLEOTIDE SEQUENCE</scope>
    <source>
        <strain evidence="2">G3</strain>
    </source>
</reference>
<reference evidence="2" key="2">
    <citation type="journal article" date="2007" name="Science">
        <title>Draft genome sequence of the sexually transmitted pathogen Trichomonas vaginalis.</title>
        <authorList>
            <person name="Carlton J.M."/>
            <person name="Hirt R.P."/>
            <person name="Silva J.C."/>
            <person name="Delcher A.L."/>
            <person name="Schatz M."/>
            <person name="Zhao Q."/>
            <person name="Wortman J.R."/>
            <person name="Bidwell S.L."/>
            <person name="Alsmark U.C.M."/>
            <person name="Besteiro S."/>
            <person name="Sicheritz-Ponten T."/>
            <person name="Noel C.J."/>
            <person name="Dacks J.B."/>
            <person name="Foster P.G."/>
            <person name="Simillion C."/>
            <person name="Van de Peer Y."/>
            <person name="Miranda-Saavedra D."/>
            <person name="Barton G.J."/>
            <person name="Westrop G.D."/>
            <person name="Mueller S."/>
            <person name="Dessi D."/>
            <person name="Fiori P.L."/>
            <person name="Ren Q."/>
            <person name="Paulsen I."/>
            <person name="Zhang H."/>
            <person name="Bastida-Corcuera F.D."/>
            <person name="Simoes-Barbosa A."/>
            <person name="Brown M.T."/>
            <person name="Hayes R.D."/>
            <person name="Mukherjee M."/>
            <person name="Okumura C.Y."/>
            <person name="Schneider R."/>
            <person name="Smith A.J."/>
            <person name="Vanacova S."/>
            <person name="Villalvazo M."/>
            <person name="Haas B.J."/>
            <person name="Pertea M."/>
            <person name="Feldblyum T.V."/>
            <person name="Utterback T.R."/>
            <person name="Shu C.L."/>
            <person name="Osoegawa K."/>
            <person name="de Jong P.J."/>
            <person name="Hrdy I."/>
            <person name="Horvathova L."/>
            <person name="Zubacova Z."/>
            <person name="Dolezal P."/>
            <person name="Malik S.B."/>
            <person name="Logsdon J.M. Jr."/>
            <person name="Henze K."/>
            <person name="Gupta A."/>
            <person name="Wang C.C."/>
            <person name="Dunne R.L."/>
            <person name="Upcroft J.A."/>
            <person name="Upcroft P."/>
            <person name="White O."/>
            <person name="Salzberg S.L."/>
            <person name="Tang P."/>
            <person name="Chiu C.-H."/>
            <person name="Lee Y.-S."/>
            <person name="Embley T.M."/>
            <person name="Coombs G.H."/>
            <person name="Mottram J.C."/>
            <person name="Tachezy J."/>
            <person name="Fraser-Liggett C.M."/>
            <person name="Johnson P.J."/>
        </authorList>
    </citation>
    <scope>NUCLEOTIDE SEQUENCE [LARGE SCALE GENOMIC DNA]</scope>
    <source>
        <strain evidence="2">G3</strain>
    </source>
</reference>